<feature type="domain" description="Major facilitator superfamily (MFS) profile" evidence="8">
    <location>
        <begin position="19"/>
        <end position="450"/>
    </location>
</feature>
<comment type="caution">
    <text evidence="9">The sequence shown here is derived from an EMBL/GenBank/DDBJ whole genome shotgun (WGS) entry which is preliminary data.</text>
</comment>
<evidence type="ECO:0000259" key="8">
    <source>
        <dbReference type="PROSITE" id="PS50850"/>
    </source>
</evidence>
<evidence type="ECO:0000256" key="2">
    <source>
        <dbReference type="ARBA" id="ARBA00022448"/>
    </source>
</evidence>
<feature type="transmembrane region" description="Helical" evidence="7">
    <location>
        <begin position="270"/>
        <end position="293"/>
    </location>
</feature>
<keyword evidence="5 7" id="KW-1133">Transmembrane helix</keyword>
<feature type="transmembrane region" description="Helical" evidence="7">
    <location>
        <begin position="331"/>
        <end position="351"/>
    </location>
</feature>
<feature type="transmembrane region" description="Helical" evidence="7">
    <location>
        <begin position="228"/>
        <end position="249"/>
    </location>
</feature>
<evidence type="ECO:0000313" key="9">
    <source>
        <dbReference type="EMBL" id="MBO1358776.1"/>
    </source>
</evidence>
<evidence type="ECO:0000256" key="7">
    <source>
        <dbReference type="SAM" id="Phobius"/>
    </source>
</evidence>
<feature type="transmembrane region" description="Helical" evidence="7">
    <location>
        <begin position="357"/>
        <end position="377"/>
    </location>
</feature>
<feature type="transmembrane region" description="Helical" evidence="7">
    <location>
        <begin position="56"/>
        <end position="76"/>
    </location>
</feature>
<dbReference type="Gene3D" id="1.20.1250.20">
    <property type="entry name" value="MFS general substrate transporter like domains"/>
    <property type="match status" value="1"/>
</dbReference>
<evidence type="ECO:0000256" key="4">
    <source>
        <dbReference type="ARBA" id="ARBA00022692"/>
    </source>
</evidence>
<dbReference type="SUPFAM" id="SSF103473">
    <property type="entry name" value="MFS general substrate transporter"/>
    <property type="match status" value="1"/>
</dbReference>
<evidence type="ECO:0000256" key="3">
    <source>
        <dbReference type="ARBA" id="ARBA00022475"/>
    </source>
</evidence>
<reference evidence="9 10" key="1">
    <citation type="submission" date="2021-03" db="EMBL/GenBank/DDBJ databases">
        <title>The complete genome sequence of Acetobacter sacchari TBRC 11175.</title>
        <authorList>
            <person name="Charoenyingcharoen P."/>
            <person name="Yukphan P."/>
        </authorList>
    </citation>
    <scope>NUCLEOTIDE SEQUENCE [LARGE SCALE GENOMIC DNA]</scope>
    <source>
        <strain evidence="9 10">TBRC 11175</strain>
    </source>
</reference>
<dbReference type="Pfam" id="PF07690">
    <property type="entry name" value="MFS_1"/>
    <property type="match status" value="1"/>
</dbReference>
<feature type="transmembrane region" description="Helical" evidence="7">
    <location>
        <begin position="113"/>
        <end position="134"/>
    </location>
</feature>
<dbReference type="PRINTS" id="PR01036">
    <property type="entry name" value="TCRTETB"/>
</dbReference>
<protein>
    <submittedName>
        <fullName evidence="9">MFS transporter</fullName>
    </submittedName>
</protein>
<dbReference type="InterPro" id="IPR036259">
    <property type="entry name" value="MFS_trans_sf"/>
</dbReference>
<name>A0ABS3LSA8_9PROT</name>
<dbReference type="CDD" id="cd17321">
    <property type="entry name" value="MFS_MMR_MDR_like"/>
    <property type="match status" value="1"/>
</dbReference>
<feature type="transmembrane region" description="Helical" evidence="7">
    <location>
        <begin position="205"/>
        <end position="222"/>
    </location>
</feature>
<accession>A0ABS3LSA8</accession>
<gene>
    <name evidence="9" type="ORF">J2D73_03050</name>
</gene>
<feature type="transmembrane region" description="Helical" evidence="7">
    <location>
        <begin position="88"/>
        <end position="107"/>
    </location>
</feature>
<keyword evidence="4 7" id="KW-0812">Transmembrane</keyword>
<keyword evidence="10" id="KW-1185">Reference proteome</keyword>
<keyword evidence="3" id="KW-1003">Cell membrane</keyword>
<dbReference type="PANTHER" id="PTHR42718">
    <property type="entry name" value="MAJOR FACILITATOR SUPERFAMILY MULTIDRUG TRANSPORTER MFSC"/>
    <property type="match status" value="1"/>
</dbReference>
<dbReference type="InterPro" id="IPR011701">
    <property type="entry name" value="MFS"/>
</dbReference>
<comment type="subcellular location">
    <subcellularLocation>
        <location evidence="1">Cell membrane</location>
        <topology evidence="1">Multi-pass membrane protein</topology>
    </subcellularLocation>
</comment>
<dbReference type="PROSITE" id="PS50850">
    <property type="entry name" value="MFS"/>
    <property type="match status" value="1"/>
</dbReference>
<organism evidence="9 10">
    <name type="scientific">Acetobacter sacchari</name>
    <dbReference type="NCBI Taxonomy" id="2661687"/>
    <lineage>
        <taxon>Bacteria</taxon>
        <taxon>Pseudomonadati</taxon>
        <taxon>Pseudomonadota</taxon>
        <taxon>Alphaproteobacteria</taxon>
        <taxon>Acetobacterales</taxon>
        <taxon>Acetobacteraceae</taxon>
        <taxon>Acetobacter</taxon>
    </lineage>
</organism>
<sequence>MTSPTVPGPGLYGLARASAMTAVALGLLLAVLDYSVANVALPTIGHDLHVAPSDSIWVVNAYQFASLVALLPFAALGSRVGFARMCRIGTAIFIVASVLCALSHTLVEISLARVLQGLGSACILSVNLALVRFIYPPAELGKGIGLNGLVIGVGVALGPSIGAAVLSVTSWPWIFWLNVPLGGAALALASFTLPQTPRSSAPYDAPHALLSVLALGGIALGLDEFAHGHLGLTGFGPLLLGALAIGILWSRQHDRPDPIFPADLLKHGPFRTAFLVGVMGFLTSNLFMISIPFTLETVFAKSASLTGLLITAWPIGVTIASPVSGRLADRLPVGLVSSLGLLLTGVGFFALCCLPPTAPNLVIAATILIAGTGFGIFQPPNNRAMMASARAGREGGASGMVSLSRLSGQTLGATSVACLFMYLPSRASMLCLALASSCALITATVSGSRLLKRDPKKSLP</sequence>
<dbReference type="Gene3D" id="1.20.1720.10">
    <property type="entry name" value="Multidrug resistance protein D"/>
    <property type="match status" value="1"/>
</dbReference>
<dbReference type="EMBL" id="JAFVMF010000003">
    <property type="protein sequence ID" value="MBO1358776.1"/>
    <property type="molecule type" value="Genomic_DNA"/>
</dbReference>
<keyword evidence="6 7" id="KW-0472">Membrane</keyword>
<proteinExistence type="predicted"/>
<dbReference type="Proteomes" id="UP000664771">
    <property type="component" value="Unassembled WGS sequence"/>
</dbReference>
<feature type="transmembrane region" description="Helical" evidence="7">
    <location>
        <begin position="173"/>
        <end position="193"/>
    </location>
</feature>
<feature type="transmembrane region" description="Helical" evidence="7">
    <location>
        <begin position="12"/>
        <end position="36"/>
    </location>
</feature>
<evidence type="ECO:0000256" key="1">
    <source>
        <dbReference type="ARBA" id="ARBA00004651"/>
    </source>
</evidence>
<feature type="transmembrane region" description="Helical" evidence="7">
    <location>
        <begin position="429"/>
        <end position="451"/>
    </location>
</feature>
<evidence type="ECO:0000256" key="5">
    <source>
        <dbReference type="ARBA" id="ARBA00022989"/>
    </source>
</evidence>
<keyword evidence="2" id="KW-0813">Transport</keyword>
<dbReference type="RefSeq" id="WP_207879278.1">
    <property type="nucleotide sequence ID" value="NZ_JAFVMF010000003.1"/>
</dbReference>
<evidence type="ECO:0000313" key="10">
    <source>
        <dbReference type="Proteomes" id="UP000664771"/>
    </source>
</evidence>
<feature type="transmembrane region" description="Helical" evidence="7">
    <location>
        <begin position="146"/>
        <end position="167"/>
    </location>
</feature>
<evidence type="ECO:0000256" key="6">
    <source>
        <dbReference type="ARBA" id="ARBA00023136"/>
    </source>
</evidence>
<dbReference type="PANTHER" id="PTHR42718:SF46">
    <property type="entry name" value="BLR6921 PROTEIN"/>
    <property type="match status" value="1"/>
</dbReference>
<dbReference type="InterPro" id="IPR020846">
    <property type="entry name" value="MFS_dom"/>
</dbReference>
<feature type="transmembrane region" description="Helical" evidence="7">
    <location>
        <begin position="299"/>
        <end position="319"/>
    </location>
</feature>